<protein>
    <submittedName>
        <fullName evidence="2">Acyl carrier protein</fullName>
    </submittedName>
</protein>
<dbReference type="AlphaFoldDB" id="A0A318JWU4"/>
<evidence type="ECO:0000313" key="2">
    <source>
        <dbReference type="EMBL" id="PXX58106.1"/>
    </source>
</evidence>
<dbReference type="RefSeq" id="WP_051187618.1">
    <property type="nucleotide sequence ID" value="NZ_QJKF01000015.1"/>
</dbReference>
<organism evidence="2 3">
    <name type="scientific">Nocardia tenerifensis</name>
    <dbReference type="NCBI Taxonomy" id="228006"/>
    <lineage>
        <taxon>Bacteria</taxon>
        <taxon>Bacillati</taxon>
        <taxon>Actinomycetota</taxon>
        <taxon>Actinomycetes</taxon>
        <taxon>Mycobacteriales</taxon>
        <taxon>Nocardiaceae</taxon>
        <taxon>Nocardia</taxon>
    </lineage>
</organism>
<dbReference type="SUPFAM" id="SSF47336">
    <property type="entry name" value="ACP-like"/>
    <property type="match status" value="1"/>
</dbReference>
<dbReference type="Gene3D" id="1.10.1200.10">
    <property type="entry name" value="ACP-like"/>
    <property type="match status" value="1"/>
</dbReference>
<proteinExistence type="predicted"/>
<dbReference type="InterPro" id="IPR036736">
    <property type="entry name" value="ACP-like_sf"/>
</dbReference>
<accession>A0A318JWU4</accession>
<dbReference type="Proteomes" id="UP000247569">
    <property type="component" value="Unassembled WGS sequence"/>
</dbReference>
<name>A0A318JWU4_9NOCA</name>
<feature type="domain" description="Carrier" evidence="1">
    <location>
        <begin position="6"/>
        <end position="82"/>
    </location>
</feature>
<dbReference type="PROSITE" id="PS50075">
    <property type="entry name" value="CARRIER"/>
    <property type="match status" value="1"/>
</dbReference>
<evidence type="ECO:0000259" key="1">
    <source>
        <dbReference type="PROSITE" id="PS50075"/>
    </source>
</evidence>
<comment type="caution">
    <text evidence="2">The sequence shown here is derived from an EMBL/GenBank/DDBJ whole genome shotgun (WGS) entry which is preliminary data.</text>
</comment>
<dbReference type="EMBL" id="QJKF01000015">
    <property type="protein sequence ID" value="PXX58106.1"/>
    <property type="molecule type" value="Genomic_DNA"/>
</dbReference>
<evidence type="ECO:0000313" key="3">
    <source>
        <dbReference type="Proteomes" id="UP000247569"/>
    </source>
</evidence>
<dbReference type="Pfam" id="PF00550">
    <property type="entry name" value="PP-binding"/>
    <property type="match status" value="1"/>
</dbReference>
<reference evidence="2 3" key="1">
    <citation type="submission" date="2018-05" db="EMBL/GenBank/DDBJ databases">
        <title>Genomic Encyclopedia of Type Strains, Phase IV (KMG-IV): sequencing the most valuable type-strain genomes for metagenomic binning, comparative biology and taxonomic classification.</title>
        <authorList>
            <person name="Goeker M."/>
        </authorList>
    </citation>
    <scope>NUCLEOTIDE SEQUENCE [LARGE SCALE GENOMIC DNA]</scope>
    <source>
        <strain evidence="2 3">DSM 44704</strain>
    </source>
</reference>
<dbReference type="InterPro" id="IPR009081">
    <property type="entry name" value="PP-bd_ACP"/>
</dbReference>
<gene>
    <name evidence="2" type="ORF">DFR70_11579</name>
</gene>
<sequence length="86" mass="9603">MTHNRIHTSSEVTDTVLRMFGTELDTEVRPHDAISDLSAIDSVKLMRLVTDLEDHYRISLDDDAVFTVTTVGDLIDLVSTTLDSQP</sequence>
<keyword evidence="3" id="KW-1185">Reference proteome</keyword>